<dbReference type="InterPro" id="IPR050904">
    <property type="entry name" value="Adhesion/Biosynth-related"/>
</dbReference>
<dbReference type="OrthoDB" id="1119934at2"/>
<feature type="domain" description="FAS1" evidence="2">
    <location>
        <begin position="180"/>
        <end position="333"/>
    </location>
</feature>
<protein>
    <submittedName>
        <fullName evidence="3">Fasciclin</fullName>
    </submittedName>
</protein>
<proteinExistence type="predicted"/>
<dbReference type="PROSITE" id="PS50213">
    <property type="entry name" value="FAS1"/>
    <property type="match status" value="2"/>
</dbReference>
<name>A0A1P9WWI3_9BACT</name>
<dbReference type="Gene3D" id="2.30.180.10">
    <property type="entry name" value="FAS1 domain"/>
    <property type="match status" value="2"/>
</dbReference>
<organism evidence="3 4">
    <name type="scientific">Spirosoma montaniterrae</name>
    <dbReference type="NCBI Taxonomy" id="1178516"/>
    <lineage>
        <taxon>Bacteria</taxon>
        <taxon>Pseudomonadati</taxon>
        <taxon>Bacteroidota</taxon>
        <taxon>Cytophagia</taxon>
        <taxon>Cytophagales</taxon>
        <taxon>Cytophagaceae</taxon>
        <taxon>Spirosoma</taxon>
    </lineage>
</organism>
<dbReference type="InterPro" id="IPR000782">
    <property type="entry name" value="FAS1_domain"/>
</dbReference>
<dbReference type="STRING" id="1178516.AWR27_10335"/>
<dbReference type="SUPFAM" id="SSF82153">
    <property type="entry name" value="FAS1 domain"/>
    <property type="match status" value="2"/>
</dbReference>
<dbReference type="Proteomes" id="UP000187941">
    <property type="component" value="Chromosome"/>
</dbReference>
<dbReference type="GO" id="GO:0005615">
    <property type="term" value="C:extracellular space"/>
    <property type="evidence" value="ECO:0007669"/>
    <property type="project" value="TreeGrafter"/>
</dbReference>
<keyword evidence="4" id="KW-1185">Reference proteome</keyword>
<accession>A0A1P9WWI3</accession>
<dbReference type="RefSeq" id="WP_077131125.1">
    <property type="nucleotide sequence ID" value="NZ_CP014263.1"/>
</dbReference>
<dbReference type="Pfam" id="PF02469">
    <property type="entry name" value="Fasciclin"/>
    <property type="match status" value="2"/>
</dbReference>
<feature type="signal peptide" evidence="1">
    <location>
        <begin position="1"/>
        <end position="31"/>
    </location>
</feature>
<dbReference type="AlphaFoldDB" id="A0A1P9WWI3"/>
<dbReference type="InterPro" id="IPR036378">
    <property type="entry name" value="FAS1_dom_sf"/>
</dbReference>
<evidence type="ECO:0000256" key="1">
    <source>
        <dbReference type="SAM" id="SignalP"/>
    </source>
</evidence>
<dbReference type="PANTHER" id="PTHR10900">
    <property type="entry name" value="PERIOSTIN-RELATED"/>
    <property type="match status" value="1"/>
</dbReference>
<dbReference type="EMBL" id="CP014263">
    <property type="protein sequence ID" value="AQG79690.1"/>
    <property type="molecule type" value="Genomic_DNA"/>
</dbReference>
<sequence>MLTNISALTRRKVSLLAVVAATLSLTLSGCWDEENPTIPPPQNIAQVVTSGQQFTLLEAAITRANLGSTLSGTGPFTVFAPTDDAFRRAGLGDIAAINAANVATLTSILLYHVASGSIPASAIAAGQTAVPTSVSGSAPIYVTKASSGSVSVNNARVVTADVQATNGVIHVIDRVLLPPAGNILALASNDPQLSLLAAAAVRGGAAVTGALGGTTPLTVFAPTNDAFVAAGFRDVAAINAANIATLTAILTNHVVANARVFSPTLASGPITTFGGGSLTVATGSGEDVTILSRGNGANASRVLSNGVISGNTLVQNRDINATNGVIHKIDRVLLP</sequence>
<evidence type="ECO:0000313" key="4">
    <source>
        <dbReference type="Proteomes" id="UP000187941"/>
    </source>
</evidence>
<feature type="domain" description="FAS1" evidence="2">
    <location>
        <begin position="41"/>
        <end position="176"/>
    </location>
</feature>
<feature type="chain" id="PRO_5012975816" evidence="1">
    <location>
        <begin position="32"/>
        <end position="335"/>
    </location>
</feature>
<evidence type="ECO:0000259" key="2">
    <source>
        <dbReference type="PROSITE" id="PS50213"/>
    </source>
</evidence>
<keyword evidence="1" id="KW-0732">Signal</keyword>
<dbReference type="SMART" id="SM00554">
    <property type="entry name" value="FAS1"/>
    <property type="match status" value="2"/>
</dbReference>
<dbReference type="PANTHER" id="PTHR10900:SF77">
    <property type="entry name" value="FI19380P1"/>
    <property type="match status" value="1"/>
</dbReference>
<dbReference type="KEGG" id="smon:AWR27_10335"/>
<evidence type="ECO:0000313" key="3">
    <source>
        <dbReference type="EMBL" id="AQG79690.1"/>
    </source>
</evidence>
<gene>
    <name evidence="3" type="ORF">AWR27_10335</name>
</gene>
<dbReference type="FunFam" id="2.30.180.10:FF:000032">
    <property type="entry name" value="Fasciclin domain-containing protein, putative"/>
    <property type="match status" value="1"/>
</dbReference>
<reference evidence="3 4" key="1">
    <citation type="submission" date="2016-01" db="EMBL/GenBank/DDBJ databases">
        <authorList>
            <person name="Oliw E.H."/>
        </authorList>
    </citation>
    <scope>NUCLEOTIDE SEQUENCE [LARGE SCALE GENOMIC DNA]</scope>
    <source>
        <strain evidence="3 4">DY10</strain>
    </source>
</reference>